<dbReference type="InterPro" id="IPR023534">
    <property type="entry name" value="Rof/RNase_P-like"/>
</dbReference>
<dbReference type="AlphaFoldDB" id="A0A944M5B1"/>
<dbReference type="EMBL" id="JAHHGM010000001">
    <property type="protein sequence ID" value="MBT2987358.1"/>
    <property type="molecule type" value="Genomic_DNA"/>
</dbReference>
<protein>
    <recommendedName>
        <fullName evidence="3">Transcriptional antiterminator, Rof</fullName>
    </recommendedName>
</protein>
<evidence type="ECO:0008006" key="3">
    <source>
        <dbReference type="Google" id="ProtNLM"/>
    </source>
</evidence>
<dbReference type="Proteomes" id="UP000770889">
    <property type="component" value="Unassembled WGS sequence"/>
</dbReference>
<gene>
    <name evidence="1" type="ORF">KME65_00195</name>
</gene>
<evidence type="ECO:0000313" key="2">
    <source>
        <dbReference type="Proteomes" id="UP000770889"/>
    </source>
</evidence>
<organism evidence="1 2">
    <name type="scientific">Candidatus Thiodiazotropha taylori</name>
    <dbReference type="NCBI Taxonomy" id="2792791"/>
    <lineage>
        <taxon>Bacteria</taxon>
        <taxon>Pseudomonadati</taxon>
        <taxon>Pseudomonadota</taxon>
        <taxon>Gammaproteobacteria</taxon>
        <taxon>Chromatiales</taxon>
        <taxon>Sedimenticolaceae</taxon>
        <taxon>Candidatus Thiodiazotropha</taxon>
    </lineage>
</organism>
<name>A0A944M5B1_9GAMM</name>
<sequence>MKDNYLPIPCAQHEAYQYAVIKGAMLDLSWQDERGAKCGARAQPIDVVTRDSAEFLVIKQQDGSIRSIRLDRIIAANRVIDGESLMD</sequence>
<comment type="caution">
    <text evidence="1">The sequence shown here is derived from an EMBL/GenBank/DDBJ whole genome shotgun (WGS) entry which is preliminary data.</text>
</comment>
<dbReference type="Gene3D" id="2.30.30.400">
    <property type="entry name" value="Rof-like"/>
    <property type="match status" value="1"/>
</dbReference>
<accession>A0A944M5B1</accession>
<evidence type="ECO:0000313" key="1">
    <source>
        <dbReference type="EMBL" id="MBT2987358.1"/>
    </source>
</evidence>
<reference evidence="1 2" key="1">
    <citation type="submission" date="2021-05" db="EMBL/GenBank/DDBJ databases">
        <title>Genetic and Functional Diversity in Clade A Lucinid endosymbionts from the Bahamas.</title>
        <authorList>
            <person name="Giani N.M."/>
            <person name="Engel A.S."/>
            <person name="Campbell B.J."/>
        </authorList>
    </citation>
    <scope>NUCLEOTIDE SEQUENCE [LARGE SCALE GENOMIC DNA]</scope>
    <source>
        <strain evidence="1">LUC16012Gg_MoonRockCtena</strain>
    </source>
</reference>
<proteinExistence type="predicted"/>
<dbReference type="InterPro" id="IPR038626">
    <property type="entry name" value="Rof-like_sf"/>
</dbReference>
<dbReference type="SUPFAM" id="SSF101744">
    <property type="entry name" value="Rof/RNase P subunit-like"/>
    <property type="match status" value="1"/>
</dbReference>